<dbReference type="RefSeq" id="WP_264982026.1">
    <property type="nucleotide sequence ID" value="NZ_AP026708.1"/>
</dbReference>
<dbReference type="PANTHER" id="PTHR43792">
    <property type="entry name" value="GNAT FAMILY, PUTATIVE (AFU_ORTHOLOGUE AFUA_3G00765)-RELATED-RELATED"/>
    <property type="match status" value="1"/>
</dbReference>
<evidence type="ECO:0000259" key="4">
    <source>
        <dbReference type="PROSITE" id="PS51186"/>
    </source>
</evidence>
<keyword evidence="6" id="KW-1185">Reference proteome</keyword>
<dbReference type="InterPro" id="IPR016181">
    <property type="entry name" value="Acyl_CoA_acyltransferase"/>
</dbReference>
<sequence length="178" mass="20056">MTDFITTELHTARCLLRPWRTEDIPLVPPIADTRAISWNTSLKFPHPYGEEAARTMVSWSQADAGVDKWQFAVFKDGQLIGGCGTIRGEDVHAHTAVVGYWLGVDWWGRGIASEILAALVDYMREETDIEQLTATCFGWNPASRRVLEKAGFRNEGVRKGVVKKWGKTTDLWVYGMLL</sequence>
<proteinExistence type="inferred from homology"/>
<dbReference type="InterPro" id="IPR000182">
    <property type="entry name" value="GNAT_dom"/>
</dbReference>
<organism evidence="5 6">
    <name type="scientific">Pseudodesulfovibrio portus</name>
    <dbReference type="NCBI Taxonomy" id="231439"/>
    <lineage>
        <taxon>Bacteria</taxon>
        <taxon>Pseudomonadati</taxon>
        <taxon>Thermodesulfobacteriota</taxon>
        <taxon>Desulfovibrionia</taxon>
        <taxon>Desulfovibrionales</taxon>
        <taxon>Desulfovibrionaceae</taxon>
    </lineage>
</organism>
<gene>
    <name evidence="5" type="ORF">JCM14722_26790</name>
</gene>
<dbReference type="PANTHER" id="PTHR43792:SF8">
    <property type="entry name" value="[RIBOSOMAL PROTEIN US5]-ALANINE N-ACETYLTRANSFERASE"/>
    <property type="match status" value="1"/>
</dbReference>
<evidence type="ECO:0000313" key="6">
    <source>
        <dbReference type="Proteomes" id="UP001061361"/>
    </source>
</evidence>
<reference evidence="5" key="1">
    <citation type="submission" date="2022-08" db="EMBL/GenBank/DDBJ databases">
        <title>Genome Sequence of the sulphate-reducing bacterium, Pseudodesulfovibrio portus JCM14722.</title>
        <authorList>
            <person name="Kondo R."/>
            <person name="Kataoka T."/>
        </authorList>
    </citation>
    <scope>NUCLEOTIDE SEQUENCE</scope>
    <source>
        <strain evidence="5">JCM 14722</strain>
    </source>
</reference>
<accession>A0ABN6RZS2</accession>
<dbReference type="SUPFAM" id="SSF55729">
    <property type="entry name" value="Acyl-CoA N-acyltransferases (Nat)"/>
    <property type="match status" value="1"/>
</dbReference>
<keyword evidence="2" id="KW-0012">Acyltransferase</keyword>
<evidence type="ECO:0000256" key="2">
    <source>
        <dbReference type="ARBA" id="ARBA00023315"/>
    </source>
</evidence>
<name>A0ABN6RZS2_9BACT</name>
<evidence type="ECO:0000256" key="1">
    <source>
        <dbReference type="ARBA" id="ARBA00022679"/>
    </source>
</evidence>
<evidence type="ECO:0000313" key="5">
    <source>
        <dbReference type="EMBL" id="BDQ35137.1"/>
    </source>
</evidence>
<dbReference type="PROSITE" id="PS51186">
    <property type="entry name" value="GNAT"/>
    <property type="match status" value="1"/>
</dbReference>
<dbReference type="Proteomes" id="UP001061361">
    <property type="component" value="Chromosome"/>
</dbReference>
<dbReference type="CDD" id="cd04301">
    <property type="entry name" value="NAT_SF"/>
    <property type="match status" value="1"/>
</dbReference>
<comment type="similarity">
    <text evidence="3">Belongs to the acetyltransferase family. RimJ subfamily.</text>
</comment>
<dbReference type="Pfam" id="PF13302">
    <property type="entry name" value="Acetyltransf_3"/>
    <property type="match status" value="1"/>
</dbReference>
<protein>
    <submittedName>
        <fullName evidence="5">N-acetyltransferase</fullName>
    </submittedName>
</protein>
<dbReference type="Gene3D" id="3.40.630.30">
    <property type="match status" value="1"/>
</dbReference>
<feature type="domain" description="N-acetyltransferase" evidence="4">
    <location>
        <begin position="14"/>
        <end position="178"/>
    </location>
</feature>
<keyword evidence="1" id="KW-0808">Transferase</keyword>
<dbReference type="EMBL" id="AP026708">
    <property type="protein sequence ID" value="BDQ35137.1"/>
    <property type="molecule type" value="Genomic_DNA"/>
</dbReference>
<dbReference type="InterPro" id="IPR051531">
    <property type="entry name" value="N-acetyltransferase"/>
</dbReference>
<evidence type="ECO:0000256" key="3">
    <source>
        <dbReference type="ARBA" id="ARBA00038502"/>
    </source>
</evidence>